<dbReference type="PANTHER" id="PTHR15910:SF1">
    <property type="entry name" value="ARCHAEMETZINCIN-2"/>
    <property type="match status" value="1"/>
</dbReference>
<dbReference type="RefSeq" id="XP_044559853.1">
    <property type="nucleotide sequence ID" value="XM_044709467.1"/>
</dbReference>
<dbReference type="OMA" id="CQWLSCV"/>
<keyword evidence="4" id="KW-0378">Hydrolase</keyword>
<dbReference type="PANTHER" id="PTHR15910">
    <property type="entry name" value="ARCHAEMETZINCIN"/>
    <property type="match status" value="1"/>
</dbReference>
<evidence type="ECO:0000256" key="6">
    <source>
        <dbReference type="ARBA" id="ARBA00023049"/>
    </source>
</evidence>
<comment type="caution">
    <text evidence="7">The sequence shown here is derived from an EMBL/GenBank/DDBJ whole genome shotgun (WGS) entry which is preliminary data.</text>
</comment>
<evidence type="ECO:0000313" key="8">
    <source>
        <dbReference type="Proteomes" id="UP000444721"/>
    </source>
</evidence>
<comment type="cofactor">
    <cofactor evidence="1">
        <name>Zn(2+)</name>
        <dbReference type="ChEBI" id="CHEBI:29105"/>
    </cofactor>
</comment>
<protein>
    <recommendedName>
        <fullName evidence="9">Archaemetzincin-2</fullName>
    </recommendedName>
</protein>
<keyword evidence="3" id="KW-0479">Metal-binding</keyword>
<evidence type="ECO:0000256" key="4">
    <source>
        <dbReference type="ARBA" id="ARBA00022801"/>
    </source>
</evidence>
<dbReference type="VEuPathDB" id="AmoebaDB:FDP41_005893"/>
<dbReference type="Pfam" id="PF07998">
    <property type="entry name" value="Peptidase_M54"/>
    <property type="match status" value="1"/>
</dbReference>
<dbReference type="Proteomes" id="UP000444721">
    <property type="component" value="Unassembled WGS sequence"/>
</dbReference>
<evidence type="ECO:0000256" key="5">
    <source>
        <dbReference type="ARBA" id="ARBA00022833"/>
    </source>
</evidence>
<reference evidence="7 8" key="1">
    <citation type="journal article" date="2019" name="Sci. Rep.">
        <title>Nanopore sequencing improves the draft genome of the human pathogenic amoeba Naegleria fowleri.</title>
        <authorList>
            <person name="Liechti N."/>
            <person name="Schurch N."/>
            <person name="Bruggmann R."/>
            <person name="Wittwer M."/>
        </authorList>
    </citation>
    <scope>NUCLEOTIDE SEQUENCE [LARGE SCALE GENOMIC DNA]</scope>
    <source>
        <strain evidence="7 8">ATCC 30894</strain>
    </source>
</reference>
<dbReference type="GO" id="GO:0006508">
    <property type="term" value="P:proteolysis"/>
    <property type="evidence" value="ECO:0007669"/>
    <property type="project" value="UniProtKB-KW"/>
</dbReference>
<dbReference type="CDD" id="cd11375">
    <property type="entry name" value="Peptidase_M54"/>
    <property type="match status" value="1"/>
</dbReference>
<dbReference type="AlphaFoldDB" id="A0A6A5BMC0"/>
<dbReference type="InterPro" id="IPR024079">
    <property type="entry name" value="MetalloPept_cat_dom_sf"/>
</dbReference>
<organism evidence="7 8">
    <name type="scientific">Naegleria fowleri</name>
    <name type="common">Brain eating amoeba</name>
    <dbReference type="NCBI Taxonomy" id="5763"/>
    <lineage>
        <taxon>Eukaryota</taxon>
        <taxon>Discoba</taxon>
        <taxon>Heterolobosea</taxon>
        <taxon>Tetramitia</taxon>
        <taxon>Eutetramitia</taxon>
        <taxon>Vahlkampfiidae</taxon>
        <taxon>Naegleria</taxon>
    </lineage>
</organism>
<dbReference type="SUPFAM" id="SSF55486">
    <property type="entry name" value="Metalloproteases ('zincins'), catalytic domain"/>
    <property type="match status" value="1"/>
</dbReference>
<dbReference type="GO" id="GO:0046872">
    <property type="term" value="F:metal ion binding"/>
    <property type="evidence" value="ECO:0007669"/>
    <property type="project" value="UniProtKB-KW"/>
</dbReference>
<dbReference type="InterPro" id="IPR012962">
    <property type="entry name" value="Pept_M54_archaemetzincn"/>
</dbReference>
<sequence length="310" mass="35990">MSSFVPPGKALREKALEIHTLESSKKQQLLTIYRDEDFEPKTQPKRGSWLAEHKEYGQTFTAYKNTPFNRIKKSNQNVIYIYPLEQFSEENPTKCPSLTVLIKFLQAFYCGVEVKALNSSLTKSAPQFTTRMNGSVMQYKTGDILNYLKKIIPKDAYCVLGLTMVDLYPDESWNFVFGIASLENRVGVFSFARYHPAFYGDDHLSDFEIEKLLLRRSCKVASHEIGHMFGIKHCIFYQCAMNGSNHMDESDSRPLELCPIDLRKLQYCIGFDETERYNKMLSFFKEHADIFPSEISWIEKRLEKIRASQQ</sequence>
<evidence type="ECO:0000256" key="2">
    <source>
        <dbReference type="ARBA" id="ARBA00022670"/>
    </source>
</evidence>
<keyword evidence="5" id="KW-0862">Zinc</keyword>
<proteinExistence type="predicted"/>
<keyword evidence="8" id="KW-1185">Reference proteome</keyword>
<name>A0A6A5BMC0_NAEFO</name>
<gene>
    <name evidence="7" type="ORF">FDP41_005893</name>
</gene>
<keyword evidence="2" id="KW-0645">Protease</keyword>
<dbReference type="EMBL" id="VFQX01000048">
    <property type="protein sequence ID" value="KAF0975140.1"/>
    <property type="molecule type" value="Genomic_DNA"/>
</dbReference>
<evidence type="ECO:0008006" key="9">
    <source>
        <dbReference type="Google" id="ProtNLM"/>
    </source>
</evidence>
<dbReference type="VEuPathDB" id="AmoebaDB:NF0073860"/>
<evidence type="ECO:0000256" key="3">
    <source>
        <dbReference type="ARBA" id="ARBA00022723"/>
    </source>
</evidence>
<evidence type="ECO:0000256" key="1">
    <source>
        <dbReference type="ARBA" id="ARBA00001947"/>
    </source>
</evidence>
<dbReference type="GeneID" id="68113111"/>
<keyword evidence="6" id="KW-0482">Metalloprotease</keyword>
<accession>A0A6A5BMC0</accession>
<dbReference type="OrthoDB" id="10251524at2759"/>
<dbReference type="GO" id="GO:0008237">
    <property type="term" value="F:metallopeptidase activity"/>
    <property type="evidence" value="ECO:0007669"/>
    <property type="project" value="UniProtKB-KW"/>
</dbReference>
<evidence type="ECO:0000313" key="7">
    <source>
        <dbReference type="EMBL" id="KAF0975140.1"/>
    </source>
</evidence>
<dbReference type="VEuPathDB" id="AmoebaDB:NfTy_044360"/>
<dbReference type="Gene3D" id="3.40.390.10">
    <property type="entry name" value="Collagenase (Catalytic Domain)"/>
    <property type="match status" value="1"/>
</dbReference>